<dbReference type="SUPFAM" id="SSF46955">
    <property type="entry name" value="Putative DNA-binding domain"/>
    <property type="match status" value="1"/>
</dbReference>
<dbReference type="EMBL" id="JAAVJB010000062">
    <property type="protein sequence ID" value="NJP66661.1"/>
    <property type="molecule type" value="Genomic_DNA"/>
</dbReference>
<dbReference type="Proteomes" id="UP000746503">
    <property type="component" value="Unassembled WGS sequence"/>
</dbReference>
<evidence type="ECO:0000313" key="3">
    <source>
        <dbReference type="EMBL" id="NJP66661.1"/>
    </source>
</evidence>
<name>A0ABX1AKY4_9ACTN</name>
<accession>A0ABX1AKY4</accession>
<feature type="domain" description="HTH merR-type" evidence="2">
    <location>
        <begin position="2"/>
        <end position="71"/>
    </location>
</feature>
<keyword evidence="4" id="KW-1185">Reference proteome</keyword>
<evidence type="ECO:0000256" key="1">
    <source>
        <dbReference type="ARBA" id="ARBA00023125"/>
    </source>
</evidence>
<dbReference type="PROSITE" id="PS50937">
    <property type="entry name" value="HTH_MERR_2"/>
    <property type="match status" value="1"/>
</dbReference>
<organism evidence="3 4">
    <name type="scientific">Streptomyces spiramenti</name>
    <dbReference type="NCBI Taxonomy" id="2720606"/>
    <lineage>
        <taxon>Bacteria</taxon>
        <taxon>Bacillati</taxon>
        <taxon>Actinomycetota</taxon>
        <taxon>Actinomycetes</taxon>
        <taxon>Kitasatosporales</taxon>
        <taxon>Streptomycetaceae</taxon>
        <taxon>Streptomyces</taxon>
    </lineage>
</organism>
<dbReference type="PANTHER" id="PTHR30204">
    <property type="entry name" value="REDOX-CYCLING DRUG-SENSING TRANSCRIPTIONAL ACTIVATOR SOXR"/>
    <property type="match status" value="1"/>
</dbReference>
<dbReference type="SMART" id="SM00422">
    <property type="entry name" value="HTH_MERR"/>
    <property type="match status" value="1"/>
</dbReference>
<comment type="caution">
    <text evidence="3">The sequence shown here is derived from an EMBL/GenBank/DDBJ whole genome shotgun (WGS) entry which is preliminary data.</text>
</comment>
<dbReference type="InterPro" id="IPR009061">
    <property type="entry name" value="DNA-bd_dom_put_sf"/>
</dbReference>
<keyword evidence="1" id="KW-0238">DNA-binding</keyword>
<proteinExistence type="predicted"/>
<dbReference type="Pfam" id="PF13411">
    <property type="entry name" value="MerR_1"/>
    <property type="match status" value="1"/>
</dbReference>
<sequence length="246" mass="26830">MAWSTRELAGLADTTVKAIRHYHAIGLLEEPERALNGYKRYGTPHLVRLLQIRRLRELGMSLEAIAGVSGPDDGFADAVRALDADLAAAIERQQAVRAELADLLRHEATADVPAGFEAVASNLSDADRATITVSSQLFSETVAREIRGMAAIRHELDSEFDDLPPDADERTVADLARRLAPLVRDLHERFPSSRDPAAHARGERRAAIATMAQTLADHYNPAQVAVLRELGRLLAAERTAEPPPAE</sequence>
<reference evidence="3 4" key="1">
    <citation type="submission" date="2020-03" db="EMBL/GenBank/DDBJ databases">
        <title>Draft genome of Streptomyces sp. ventii, isolated from the Axial Seamount in the Pacific Ocean, and resequencing of the two type strains Streptomyces lonarensis strain NCL 716 and Streptomyces bohaiensis strain 11A07.</title>
        <authorList>
            <person name="Loughran R.M."/>
            <person name="Pfannmuller K.M."/>
            <person name="Wasson B.J."/>
            <person name="Deadmond M.C."/>
            <person name="Paddock B.E."/>
            <person name="Koyack M.J."/>
            <person name="Gallegos D.A."/>
            <person name="Mitchell E.A."/>
            <person name="Ushijima B."/>
            <person name="Saw J.H."/>
            <person name="Mcphail K.L."/>
            <person name="Videau P."/>
        </authorList>
    </citation>
    <scope>NUCLEOTIDE SEQUENCE [LARGE SCALE GENOMIC DNA]</scope>
    <source>
        <strain evidence="4">5675061</strain>
    </source>
</reference>
<gene>
    <name evidence="3" type="ORF">HCJ92_10265</name>
</gene>
<dbReference type="InterPro" id="IPR000551">
    <property type="entry name" value="MerR-type_HTH_dom"/>
</dbReference>
<protein>
    <submittedName>
        <fullName evidence="3">MerR family transcriptional regulator</fullName>
    </submittedName>
</protein>
<evidence type="ECO:0000313" key="4">
    <source>
        <dbReference type="Proteomes" id="UP000746503"/>
    </source>
</evidence>
<dbReference type="InterPro" id="IPR047057">
    <property type="entry name" value="MerR_fam"/>
</dbReference>
<dbReference type="Gene3D" id="1.10.1660.10">
    <property type="match status" value="1"/>
</dbReference>
<evidence type="ECO:0000259" key="2">
    <source>
        <dbReference type="PROSITE" id="PS50937"/>
    </source>
</evidence>
<dbReference type="PANTHER" id="PTHR30204:SF93">
    <property type="entry name" value="HTH MERR-TYPE DOMAIN-CONTAINING PROTEIN"/>
    <property type="match status" value="1"/>
</dbReference>